<evidence type="ECO:0000256" key="3">
    <source>
        <dbReference type="ARBA" id="ARBA00022517"/>
    </source>
</evidence>
<dbReference type="STRING" id="45354.A0A1L0BLB1"/>
<sequence length="399" mass="45630">MSKGKLRTALKNQKSFEASNKVQTSKNKKKETKQVESDSEQEVDAQDEVNEQSDEEVEQTETPLSKKQQRKLRKLLAQQAAENAAAEAEEDDEEDEEDEEEVDYDVLAASESESDIDDQDDDHEDDDEEDGDEEKDEEEEEEEEEEEDVPISDVELDSDTDVVPHSKLTINNTAALKDSLARIQLPWAKHSFVEHQSVMSAEKTELGIKDIYDDTERELAFYKQGLDAVKQARSTLLKLKVPFSRPLDYFAEMVKSDEHMDKLKTKLLKEAADKRASEDAKKQRQLKKFGKQVMHATLQDRAKQKRETLDKIKSLKKKRSANEIANDDEFQIALEEATAENPKRQKPNGKRLAKDAKYGHGGKKRFLRKNDADSSADIYNNRGKKGKTARPGKSKRRRN</sequence>
<evidence type="ECO:0000256" key="5">
    <source>
        <dbReference type="ARBA" id="ARBA00023242"/>
    </source>
</evidence>
<keyword evidence="3" id="KW-0690">Ribosome biogenesis</keyword>
<feature type="compositionally biased region" description="Polar residues" evidence="6">
    <location>
        <begin position="10"/>
        <end position="25"/>
    </location>
</feature>
<evidence type="ECO:0000256" key="2">
    <source>
        <dbReference type="ARBA" id="ARBA00007336"/>
    </source>
</evidence>
<dbReference type="AlphaFoldDB" id="A0A1L0BLB1"/>
<dbReference type="GO" id="GO:0005730">
    <property type="term" value="C:nucleolus"/>
    <property type="evidence" value="ECO:0007669"/>
    <property type="project" value="UniProtKB-SubCell"/>
</dbReference>
<proteinExistence type="inferred from homology"/>
<dbReference type="Pfam" id="PF05890">
    <property type="entry name" value="Ebp2"/>
    <property type="match status" value="1"/>
</dbReference>
<dbReference type="EMBL" id="LT635757">
    <property type="protein sequence ID" value="SGZ50970.1"/>
    <property type="molecule type" value="Genomic_DNA"/>
</dbReference>
<feature type="compositionally biased region" description="Low complexity" evidence="6">
    <location>
        <begin position="75"/>
        <end position="86"/>
    </location>
</feature>
<dbReference type="OrthoDB" id="443772at2759"/>
<evidence type="ECO:0000313" key="7">
    <source>
        <dbReference type="EMBL" id="SGZ50970.1"/>
    </source>
</evidence>
<dbReference type="GO" id="GO:0030687">
    <property type="term" value="C:preribosome, large subunit precursor"/>
    <property type="evidence" value="ECO:0007669"/>
    <property type="project" value="TreeGrafter"/>
</dbReference>
<dbReference type="InterPro" id="IPR008610">
    <property type="entry name" value="Ebp2"/>
</dbReference>
<comment type="subcellular location">
    <subcellularLocation>
        <location evidence="1">Nucleus</location>
        <location evidence="1">Nucleolus</location>
    </subcellularLocation>
</comment>
<feature type="region of interest" description="Disordered" evidence="6">
    <location>
        <begin position="335"/>
        <end position="399"/>
    </location>
</feature>
<keyword evidence="8" id="KW-1185">Reference proteome</keyword>
<name>A0A1L0BLB1_9ASCO</name>
<organism evidence="7 8">
    <name type="scientific">Sungouiella intermedia</name>
    <dbReference type="NCBI Taxonomy" id="45354"/>
    <lineage>
        <taxon>Eukaryota</taxon>
        <taxon>Fungi</taxon>
        <taxon>Dikarya</taxon>
        <taxon>Ascomycota</taxon>
        <taxon>Saccharomycotina</taxon>
        <taxon>Pichiomycetes</taxon>
        <taxon>Metschnikowiaceae</taxon>
        <taxon>Sungouiella</taxon>
    </lineage>
</organism>
<dbReference type="Proteomes" id="UP000182334">
    <property type="component" value="Chromosome II"/>
</dbReference>
<gene>
    <name evidence="7" type="ORF">SAMEA4029010_CIC11G00000001465</name>
</gene>
<protein>
    <submittedName>
        <fullName evidence="7">CIC11C00000001465</fullName>
    </submittedName>
</protein>
<evidence type="ECO:0000256" key="6">
    <source>
        <dbReference type="SAM" id="MobiDB-lite"/>
    </source>
</evidence>
<comment type="similarity">
    <text evidence="2">Belongs to the EBP2 family.</text>
</comment>
<feature type="compositionally biased region" description="Acidic residues" evidence="6">
    <location>
        <begin position="112"/>
        <end position="160"/>
    </location>
</feature>
<dbReference type="GO" id="GO:0034399">
    <property type="term" value="C:nuclear periphery"/>
    <property type="evidence" value="ECO:0007669"/>
    <property type="project" value="TreeGrafter"/>
</dbReference>
<feature type="compositionally biased region" description="Acidic residues" evidence="6">
    <location>
        <begin position="87"/>
        <end position="104"/>
    </location>
</feature>
<evidence type="ECO:0000256" key="4">
    <source>
        <dbReference type="ARBA" id="ARBA00023054"/>
    </source>
</evidence>
<feature type="region of interest" description="Disordered" evidence="6">
    <location>
        <begin position="1"/>
        <end position="162"/>
    </location>
</feature>
<feature type="compositionally biased region" description="Basic residues" evidence="6">
    <location>
        <begin position="382"/>
        <end position="399"/>
    </location>
</feature>
<accession>A0A1L0BLB1</accession>
<dbReference type="GO" id="GO:0006364">
    <property type="term" value="P:rRNA processing"/>
    <property type="evidence" value="ECO:0007669"/>
    <property type="project" value="TreeGrafter"/>
</dbReference>
<keyword evidence="5" id="KW-0539">Nucleus</keyword>
<reference evidence="7 8" key="1">
    <citation type="submission" date="2016-10" db="EMBL/GenBank/DDBJ databases">
        <authorList>
            <person name="de Groot N.N."/>
        </authorList>
    </citation>
    <scope>NUCLEOTIDE SEQUENCE [LARGE SCALE GENOMIC DNA]</scope>
    <source>
        <strain evidence="7 8">CBS 141442</strain>
    </source>
</reference>
<evidence type="ECO:0000313" key="8">
    <source>
        <dbReference type="Proteomes" id="UP000182334"/>
    </source>
</evidence>
<dbReference type="PANTHER" id="PTHR13028:SF0">
    <property type="entry name" value="RRNA-PROCESSING PROTEIN EBP2-RELATED"/>
    <property type="match status" value="1"/>
</dbReference>
<dbReference type="PANTHER" id="PTHR13028">
    <property type="entry name" value="RRNA PROCESSING PROTEIN EBNA1-BINDING PROTEIN-RELATED"/>
    <property type="match status" value="1"/>
</dbReference>
<feature type="compositionally biased region" description="Acidic residues" evidence="6">
    <location>
        <begin position="37"/>
        <end position="59"/>
    </location>
</feature>
<keyword evidence="4" id="KW-0175">Coiled coil</keyword>
<dbReference type="GO" id="GO:0042273">
    <property type="term" value="P:ribosomal large subunit biogenesis"/>
    <property type="evidence" value="ECO:0007669"/>
    <property type="project" value="TreeGrafter"/>
</dbReference>
<evidence type="ECO:0000256" key="1">
    <source>
        <dbReference type="ARBA" id="ARBA00004604"/>
    </source>
</evidence>